<feature type="transmembrane region" description="Helical" evidence="7">
    <location>
        <begin position="438"/>
        <end position="456"/>
    </location>
</feature>
<proteinExistence type="predicted"/>
<dbReference type="RefSeq" id="WP_138746846.1">
    <property type="nucleotide sequence ID" value="NZ_VCLB01000001.1"/>
</dbReference>
<evidence type="ECO:0000256" key="3">
    <source>
        <dbReference type="ARBA" id="ARBA00022692"/>
    </source>
</evidence>
<organism evidence="9 10">
    <name type="scientific">Martelella lutilitoris</name>
    <dbReference type="NCBI Taxonomy" id="2583532"/>
    <lineage>
        <taxon>Bacteria</taxon>
        <taxon>Pseudomonadati</taxon>
        <taxon>Pseudomonadota</taxon>
        <taxon>Alphaproteobacteria</taxon>
        <taxon>Hyphomicrobiales</taxon>
        <taxon>Aurantimonadaceae</taxon>
        <taxon>Martelella</taxon>
    </lineage>
</organism>
<dbReference type="OrthoDB" id="9809303at2"/>
<accession>A0A5C4JWY6</accession>
<keyword evidence="5 7" id="KW-1133">Transmembrane helix</keyword>
<feature type="transmembrane region" description="Helical" evidence="7">
    <location>
        <begin position="128"/>
        <end position="144"/>
    </location>
</feature>
<dbReference type="PROSITE" id="PS51202">
    <property type="entry name" value="RCK_C"/>
    <property type="match status" value="1"/>
</dbReference>
<feature type="transmembrane region" description="Helical" evidence="7">
    <location>
        <begin position="468"/>
        <end position="491"/>
    </location>
</feature>
<dbReference type="PANTHER" id="PTHR43652">
    <property type="entry name" value="BASIC AMINO ACID ANTIPORTER YFCC-RELATED"/>
    <property type="match status" value="1"/>
</dbReference>
<feature type="transmembrane region" description="Helical" evidence="7">
    <location>
        <begin position="6"/>
        <end position="23"/>
    </location>
</feature>
<feature type="transmembrane region" description="Helical" evidence="7">
    <location>
        <begin position="586"/>
        <end position="606"/>
    </location>
</feature>
<dbReference type="SUPFAM" id="SSF116726">
    <property type="entry name" value="TrkA C-terminal domain-like"/>
    <property type="match status" value="2"/>
</dbReference>
<evidence type="ECO:0000256" key="2">
    <source>
        <dbReference type="ARBA" id="ARBA00022448"/>
    </source>
</evidence>
<keyword evidence="3 7" id="KW-0812">Transmembrane</keyword>
<dbReference type="InterPro" id="IPR004680">
    <property type="entry name" value="Cit_transptr-like_dom"/>
</dbReference>
<dbReference type="InterPro" id="IPR006037">
    <property type="entry name" value="RCK_C"/>
</dbReference>
<feature type="transmembrane region" description="Helical" evidence="7">
    <location>
        <begin position="60"/>
        <end position="84"/>
    </location>
</feature>
<feature type="transmembrane region" description="Helical" evidence="7">
    <location>
        <begin position="156"/>
        <end position="179"/>
    </location>
</feature>
<evidence type="ECO:0000256" key="7">
    <source>
        <dbReference type="SAM" id="Phobius"/>
    </source>
</evidence>
<reference evidence="9 10" key="1">
    <citation type="submission" date="2019-06" db="EMBL/GenBank/DDBJ databases">
        <title>Martelella lutilitoris sp. nov., isolated from a tidal mudflat.</title>
        <authorList>
            <person name="Kim Y.-J."/>
        </authorList>
    </citation>
    <scope>NUCLEOTIDE SEQUENCE [LARGE SCALE GENOMIC DNA]</scope>
    <source>
        <strain evidence="9 10">GH2-6</strain>
    </source>
</reference>
<dbReference type="Pfam" id="PF03600">
    <property type="entry name" value="CitMHS"/>
    <property type="match status" value="1"/>
</dbReference>
<dbReference type="Pfam" id="PF02080">
    <property type="entry name" value="TrkA_C"/>
    <property type="match status" value="1"/>
</dbReference>
<name>A0A5C4JWY6_9HYPH</name>
<dbReference type="AlphaFoldDB" id="A0A5C4JWY6"/>
<feature type="domain" description="RCK C-terminal" evidence="8">
    <location>
        <begin position="316"/>
        <end position="400"/>
    </location>
</feature>
<dbReference type="InterPro" id="IPR036721">
    <property type="entry name" value="RCK_C_sf"/>
</dbReference>
<dbReference type="EMBL" id="VCLB01000001">
    <property type="protein sequence ID" value="TNB49804.1"/>
    <property type="molecule type" value="Genomic_DNA"/>
</dbReference>
<keyword evidence="6 7" id="KW-0472">Membrane</keyword>
<feature type="transmembrane region" description="Helical" evidence="7">
    <location>
        <begin position="416"/>
        <end position="432"/>
    </location>
</feature>
<feature type="transmembrane region" description="Helical" evidence="7">
    <location>
        <begin position="547"/>
        <end position="566"/>
    </location>
</feature>
<evidence type="ECO:0000256" key="5">
    <source>
        <dbReference type="ARBA" id="ARBA00022989"/>
    </source>
</evidence>
<protein>
    <submittedName>
        <fullName evidence="9">SLC13 family permease</fullName>
    </submittedName>
</protein>
<dbReference type="GO" id="GO:0005886">
    <property type="term" value="C:plasma membrane"/>
    <property type="evidence" value="ECO:0007669"/>
    <property type="project" value="TreeGrafter"/>
</dbReference>
<dbReference type="InterPro" id="IPR051679">
    <property type="entry name" value="DASS-Related_Transporters"/>
</dbReference>
<keyword evidence="4" id="KW-0677">Repeat</keyword>
<comment type="subcellular location">
    <subcellularLocation>
        <location evidence="1">Membrane</location>
        <topology evidence="1">Multi-pass membrane protein</topology>
    </subcellularLocation>
</comment>
<evidence type="ECO:0000313" key="9">
    <source>
        <dbReference type="EMBL" id="TNB49804.1"/>
    </source>
</evidence>
<dbReference type="GO" id="GO:0006813">
    <property type="term" value="P:potassium ion transport"/>
    <property type="evidence" value="ECO:0007669"/>
    <property type="project" value="InterPro"/>
</dbReference>
<evidence type="ECO:0000256" key="1">
    <source>
        <dbReference type="ARBA" id="ARBA00004141"/>
    </source>
</evidence>
<feature type="transmembrane region" description="Helical" evidence="7">
    <location>
        <begin position="503"/>
        <end position="535"/>
    </location>
</feature>
<gene>
    <name evidence="9" type="ORF">FF124_02260</name>
</gene>
<evidence type="ECO:0000256" key="4">
    <source>
        <dbReference type="ARBA" id="ARBA00022737"/>
    </source>
</evidence>
<feature type="transmembrane region" description="Helical" evidence="7">
    <location>
        <begin position="105"/>
        <end position="122"/>
    </location>
</feature>
<dbReference type="GO" id="GO:0008324">
    <property type="term" value="F:monoatomic cation transmembrane transporter activity"/>
    <property type="evidence" value="ECO:0007669"/>
    <property type="project" value="InterPro"/>
</dbReference>
<sequence length="608" mass="64268">MVENFHLYATLAIIAGTILLYALDRFPVESISLGTITLLLVLFGTFPFTPEGGDTVSVEALLSGFASPALITVLALLIVGKGLFATDALEGVTNRIGRIYGGNPRLSIAIILVVAGVTSAFLNNTPVVVIFIPVLTSLAARFRLPAYQIFMPLSFITILGGMTTMIGSSTNLIAAGMAANEGLEIGFFEITGMGMILAGIGYLYVLFVLPRILGSERSEQKSGLESSGTQFLGEIVLQSSSRFVGDSPRSGFFPNLTPMSLHAVIREGTVLLPPYDDGLSLREGDRLQMTGTRKAFMDMLAKGEISLSEPPDGTIPAAERKVGPHYHLAEAVIAPGSLFEGRTVRFSGIQQRFDVTVFGVRRKSRMARAPLAQLRFEAGDTLLIGGNEDDVMSMRGNHDLLLLEHSAESVPPRDKALIASFLFAAIVLFSATGLSPMVVNAVAGALLMIVFGCLTFQQAARAFDRQIFLLVGASIAMATALEATGGARMIAEGIIGLGGGSSAPVILALLFVGVAFLTNVLSNNAAAALFIPIALDMANRIGAPPEVFAAAVIYAANCSFATPIAYQTNLMVMGPGHYGFGDFLRAGLPLIAVITVAFSLLAPWYYGL</sequence>
<dbReference type="Proteomes" id="UP000307874">
    <property type="component" value="Unassembled WGS sequence"/>
</dbReference>
<comment type="caution">
    <text evidence="9">The sequence shown here is derived from an EMBL/GenBank/DDBJ whole genome shotgun (WGS) entry which is preliminary data.</text>
</comment>
<feature type="transmembrane region" description="Helical" evidence="7">
    <location>
        <begin position="185"/>
        <end position="209"/>
    </location>
</feature>
<dbReference type="PANTHER" id="PTHR43652:SF2">
    <property type="entry name" value="BASIC AMINO ACID ANTIPORTER YFCC-RELATED"/>
    <property type="match status" value="1"/>
</dbReference>
<evidence type="ECO:0000259" key="8">
    <source>
        <dbReference type="PROSITE" id="PS51202"/>
    </source>
</evidence>
<feature type="transmembrane region" description="Helical" evidence="7">
    <location>
        <begin position="30"/>
        <end position="48"/>
    </location>
</feature>
<evidence type="ECO:0000256" key="6">
    <source>
        <dbReference type="ARBA" id="ARBA00023136"/>
    </source>
</evidence>
<keyword evidence="2" id="KW-0813">Transport</keyword>
<dbReference type="Gene3D" id="3.30.70.1450">
    <property type="entry name" value="Regulator of K+ conductance, C-terminal domain"/>
    <property type="match status" value="1"/>
</dbReference>
<keyword evidence="10" id="KW-1185">Reference proteome</keyword>
<evidence type="ECO:0000313" key="10">
    <source>
        <dbReference type="Proteomes" id="UP000307874"/>
    </source>
</evidence>